<evidence type="ECO:0000313" key="3">
    <source>
        <dbReference type="Proteomes" id="UP001201629"/>
    </source>
</evidence>
<comment type="caution">
    <text evidence="2">The sequence shown here is derived from an EMBL/GenBank/DDBJ whole genome shotgun (WGS) entry which is preliminary data.</text>
</comment>
<keyword evidence="1" id="KW-0812">Transmembrane</keyword>
<proteinExistence type="predicted"/>
<evidence type="ECO:0000313" key="2">
    <source>
        <dbReference type="EMBL" id="MCG5445981.1"/>
    </source>
</evidence>
<sequence length="238" mass="25992">MLTLLTHYLLVLAFTAAVWPLAILVFAGVAYGNPKGIAFVRSVGAALAKVPPTALFACRGGRVTVTVVDRARAAERSLTAWEMNGYLAKVSLLTWSGPPKSGTRIRKRLSVELVLRYLAFIVFVILPVGAAMWLTFTYHWLWICGAVAVTAGAIFSTLSGKMLVPNPLAVFRMVSFLFWGSVLARWAADKLSLGWLYDWLNYLGGLSADWHDRIVPAVLTWTIAVVIAAVVLGWADEP</sequence>
<feature type="transmembrane region" description="Helical" evidence="1">
    <location>
        <begin position="140"/>
        <end position="158"/>
    </location>
</feature>
<evidence type="ECO:0000256" key="1">
    <source>
        <dbReference type="SAM" id="Phobius"/>
    </source>
</evidence>
<dbReference type="EMBL" id="JAKKFD010000044">
    <property type="protein sequence ID" value="MCG5445981.1"/>
    <property type="molecule type" value="Genomic_DNA"/>
</dbReference>
<dbReference type="RefSeq" id="WP_238680922.1">
    <property type="nucleotide sequence ID" value="NZ_JAKKFD010000044.1"/>
</dbReference>
<name>A0ABS9N7P9_9ACTN</name>
<keyword evidence="1" id="KW-1133">Transmembrane helix</keyword>
<keyword evidence="3" id="KW-1185">Reference proteome</keyword>
<gene>
    <name evidence="2" type="ORF">NIE79_004510</name>
</gene>
<reference evidence="2 3" key="1">
    <citation type="submission" date="2022-01" db="EMBL/GenBank/DDBJ databases">
        <authorList>
            <person name="Riesco R."/>
            <person name="Trujillo M.E."/>
        </authorList>
    </citation>
    <scope>NUCLEOTIDE SEQUENCE [LARGE SCALE GENOMIC DNA]</scope>
    <source>
        <strain evidence="2 3">NIE79</strain>
    </source>
</reference>
<feature type="transmembrane region" description="Helical" evidence="1">
    <location>
        <begin position="214"/>
        <end position="235"/>
    </location>
</feature>
<feature type="transmembrane region" description="Helical" evidence="1">
    <location>
        <begin position="6"/>
        <end position="31"/>
    </location>
</feature>
<evidence type="ECO:0008006" key="4">
    <source>
        <dbReference type="Google" id="ProtNLM"/>
    </source>
</evidence>
<feature type="transmembrane region" description="Helical" evidence="1">
    <location>
        <begin position="114"/>
        <end position="134"/>
    </location>
</feature>
<dbReference type="Proteomes" id="UP001201629">
    <property type="component" value="Unassembled WGS sequence"/>
</dbReference>
<feature type="transmembrane region" description="Helical" evidence="1">
    <location>
        <begin position="170"/>
        <end position="188"/>
    </location>
</feature>
<organism evidence="2 3">
    <name type="scientific">Micromonospora trifolii</name>
    <dbReference type="NCBI Taxonomy" id="2911208"/>
    <lineage>
        <taxon>Bacteria</taxon>
        <taxon>Bacillati</taxon>
        <taxon>Actinomycetota</taxon>
        <taxon>Actinomycetes</taxon>
        <taxon>Micromonosporales</taxon>
        <taxon>Micromonosporaceae</taxon>
        <taxon>Micromonospora</taxon>
    </lineage>
</organism>
<keyword evidence="1" id="KW-0472">Membrane</keyword>
<protein>
    <recommendedName>
        <fullName evidence="4">Sensor domain-containing protein</fullName>
    </recommendedName>
</protein>
<accession>A0ABS9N7P9</accession>